<dbReference type="OrthoDB" id="9795104at2"/>
<feature type="transmembrane region" description="Helical" evidence="1">
    <location>
        <begin position="37"/>
        <end position="59"/>
    </location>
</feature>
<gene>
    <name evidence="3" type="ORF">SAMN05216188_11985</name>
</gene>
<dbReference type="STRING" id="402600.SAMN05216188_11985"/>
<dbReference type="Pfam" id="PF09990">
    <property type="entry name" value="DUF2231"/>
    <property type="match status" value="1"/>
</dbReference>
<proteinExistence type="predicted"/>
<dbReference type="InterPro" id="IPR019251">
    <property type="entry name" value="DUF2231_TM"/>
</dbReference>
<keyword evidence="1" id="KW-0812">Transmembrane</keyword>
<dbReference type="EMBL" id="FOFR01000019">
    <property type="protein sequence ID" value="SES00915.1"/>
    <property type="molecule type" value="Genomic_DNA"/>
</dbReference>
<evidence type="ECO:0000256" key="1">
    <source>
        <dbReference type="SAM" id="Phobius"/>
    </source>
</evidence>
<reference evidence="4" key="1">
    <citation type="submission" date="2016-10" db="EMBL/GenBank/DDBJ databases">
        <authorList>
            <person name="Varghese N."/>
            <person name="Submissions S."/>
        </authorList>
    </citation>
    <scope>NUCLEOTIDE SEQUENCE [LARGE SCALE GENOMIC DNA]</scope>
    <source>
        <strain evidence="4">CGMCC 4.3525</strain>
    </source>
</reference>
<evidence type="ECO:0000313" key="3">
    <source>
        <dbReference type="EMBL" id="SES00915.1"/>
    </source>
</evidence>
<keyword evidence="1" id="KW-1133">Transmembrane helix</keyword>
<evidence type="ECO:0000259" key="2">
    <source>
        <dbReference type="Pfam" id="PF09990"/>
    </source>
</evidence>
<feature type="domain" description="DUF2231" evidence="2">
    <location>
        <begin position="25"/>
        <end position="166"/>
    </location>
</feature>
<evidence type="ECO:0000313" key="4">
    <source>
        <dbReference type="Proteomes" id="UP000199352"/>
    </source>
</evidence>
<feature type="transmembrane region" description="Helical" evidence="1">
    <location>
        <begin position="105"/>
        <end position="125"/>
    </location>
</feature>
<dbReference type="RefSeq" id="WP_089957871.1">
    <property type="nucleotide sequence ID" value="NZ_FOFR01000019.1"/>
</dbReference>
<sequence>MRLFSFRPAFTLRGRKAHGLRGLAGKPLHPPLTDIPVGAYVLAAAFDVISVLTGGELAADLYRAGTFALIGGGAVSLLAAATGVADWLGSTPRRTQAWRTVNAHALVMTIVTLVVLATIALRLTVYADATATPAPVLVLSLVAAGLTGIGAAIGGSLVYDHGFNVETATDSPVWHESETDLFPADKKDAG</sequence>
<name>A0A1H9TUK8_9PSEU</name>
<dbReference type="AlphaFoldDB" id="A0A1H9TUK8"/>
<accession>A0A1H9TUK8</accession>
<feature type="transmembrane region" description="Helical" evidence="1">
    <location>
        <begin position="137"/>
        <end position="159"/>
    </location>
</feature>
<feature type="transmembrane region" description="Helical" evidence="1">
    <location>
        <begin position="66"/>
        <end position="85"/>
    </location>
</feature>
<dbReference type="Proteomes" id="UP000199352">
    <property type="component" value="Unassembled WGS sequence"/>
</dbReference>
<organism evidence="3 4">
    <name type="scientific">Lentzea xinjiangensis</name>
    <dbReference type="NCBI Taxonomy" id="402600"/>
    <lineage>
        <taxon>Bacteria</taxon>
        <taxon>Bacillati</taxon>
        <taxon>Actinomycetota</taxon>
        <taxon>Actinomycetes</taxon>
        <taxon>Pseudonocardiales</taxon>
        <taxon>Pseudonocardiaceae</taxon>
        <taxon>Lentzea</taxon>
    </lineage>
</organism>
<protein>
    <submittedName>
        <fullName evidence="3">Uncharacterized membrane protein</fullName>
    </submittedName>
</protein>
<keyword evidence="4" id="KW-1185">Reference proteome</keyword>
<keyword evidence="1" id="KW-0472">Membrane</keyword>